<dbReference type="GO" id="GO:0000162">
    <property type="term" value="P:L-tryptophan biosynthetic process"/>
    <property type="evidence" value="ECO:0007669"/>
    <property type="project" value="UniProtKB-UniRule"/>
</dbReference>
<dbReference type="FunFam" id="3.20.20.70:FF:000024">
    <property type="entry name" value="Indole-3-glycerol phosphate synthase"/>
    <property type="match status" value="1"/>
</dbReference>
<comment type="similarity">
    <text evidence="3 9">Belongs to the TrpC family.</text>
</comment>
<organism evidence="11 12">
    <name type="scientific">Sporosarcina luteola</name>
    <dbReference type="NCBI Taxonomy" id="582850"/>
    <lineage>
        <taxon>Bacteria</taxon>
        <taxon>Bacillati</taxon>
        <taxon>Bacillota</taxon>
        <taxon>Bacilli</taxon>
        <taxon>Bacillales</taxon>
        <taxon>Caryophanaceae</taxon>
        <taxon>Sporosarcina</taxon>
    </lineage>
</organism>
<keyword evidence="6 9" id="KW-0822">Tryptophan biosynthesis</keyword>
<dbReference type="HAMAP" id="MF_00134_B">
    <property type="entry name" value="IGPS_B"/>
    <property type="match status" value="1"/>
</dbReference>
<dbReference type="CDD" id="cd00331">
    <property type="entry name" value="IGPS"/>
    <property type="match status" value="1"/>
</dbReference>
<dbReference type="NCBIfam" id="NF001377">
    <property type="entry name" value="PRK00278.2-4"/>
    <property type="match status" value="1"/>
</dbReference>
<dbReference type="InterPro" id="IPR045186">
    <property type="entry name" value="Indole-3-glycerol_P_synth"/>
</dbReference>
<dbReference type="InterPro" id="IPR011060">
    <property type="entry name" value="RibuloseP-bd_barrel"/>
</dbReference>
<dbReference type="HAMAP" id="MF_00134_A">
    <property type="entry name" value="IGPS_A"/>
    <property type="match status" value="1"/>
</dbReference>
<dbReference type="GO" id="GO:0004425">
    <property type="term" value="F:indole-3-glycerol-phosphate synthase activity"/>
    <property type="evidence" value="ECO:0007669"/>
    <property type="project" value="UniProtKB-UniRule"/>
</dbReference>
<dbReference type="PANTHER" id="PTHR22854:SF2">
    <property type="entry name" value="INDOLE-3-GLYCEROL-PHOSPHATE SYNTHASE"/>
    <property type="match status" value="1"/>
</dbReference>
<evidence type="ECO:0000256" key="9">
    <source>
        <dbReference type="HAMAP-Rule" id="MF_00134"/>
    </source>
</evidence>
<keyword evidence="12" id="KW-1185">Reference proteome</keyword>
<dbReference type="InterPro" id="IPR013785">
    <property type="entry name" value="Aldolase_TIM"/>
</dbReference>
<dbReference type="PANTHER" id="PTHR22854">
    <property type="entry name" value="TRYPTOPHAN BIOSYNTHESIS PROTEIN"/>
    <property type="match status" value="1"/>
</dbReference>
<dbReference type="RefSeq" id="WP_147058802.1">
    <property type="nucleotide sequence ID" value="NZ_BJYL01000033.1"/>
</dbReference>
<feature type="domain" description="Indole-3-glycerol phosphate synthase" evidence="10">
    <location>
        <begin position="5"/>
        <end position="253"/>
    </location>
</feature>
<dbReference type="Proteomes" id="UP000321901">
    <property type="component" value="Unassembled WGS sequence"/>
</dbReference>
<dbReference type="NCBIfam" id="NF001371">
    <property type="entry name" value="PRK00278.1-3"/>
    <property type="match status" value="1"/>
</dbReference>
<comment type="pathway">
    <text evidence="2 9">Amino-acid biosynthesis; L-tryptophan biosynthesis; L-tryptophan from chorismate: step 4/5.</text>
</comment>
<keyword evidence="5 9" id="KW-0210">Decarboxylase</keyword>
<dbReference type="InterPro" id="IPR013798">
    <property type="entry name" value="Indole-3-glycerol_P_synth_dom"/>
</dbReference>
<dbReference type="GO" id="GO:0004640">
    <property type="term" value="F:phosphoribosylanthranilate isomerase activity"/>
    <property type="evidence" value="ECO:0007669"/>
    <property type="project" value="TreeGrafter"/>
</dbReference>
<evidence type="ECO:0000256" key="6">
    <source>
        <dbReference type="ARBA" id="ARBA00022822"/>
    </source>
</evidence>
<evidence type="ECO:0000256" key="7">
    <source>
        <dbReference type="ARBA" id="ARBA00023141"/>
    </source>
</evidence>
<dbReference type="OrthoDB" id="9804217at2"/>
<evidence type="ECO:0000313" key="12">
    <source>
        <dbReference type="Proteomes" id="UP000321901"/>
    </source>
</evidence>
<dbReference type="InterPro" id="IPR001468">
    <property type="entry name" value="Indole-3-GlycerolPSynthase_CS"/>
</dbReference>
<evidence type="ECO:0000256" key="4">
    <source>
        <dbReference type="ARBA" id="ARBA00022605"/>
    </source>
</evidence>
<dbReference type="PROSITE" id="PS00614">
    <property type="entry name" value="IGPS"/>
    <property type="match status" value="1"/>
</dbReference>
<accession>A0A511Z9V9</accession>
<dbReference type="SUPFAM" id="SSF51366">
    <property type="entry name" value="Ribulose-phoshate binding barrel"/>
    <property type="match status" value="1"/>
</dbReference>
<comment type="caution">
    <text evidence="11">The sequence shown here is derived from an EMBL/GenBank/DDBJ whole genome shotgun (WGS) entry which is preliminary data.</text>
</comment>
<evidence type="ECO:0000256" key="8">
    <source>
        <dbReference type="ARBA" id="ARBA00023239"/>
    </source>
</evidence>
<name>A0A511Z9V9_9BACL</name>
<evidence type="ECO:0000313" key="11">
    <source>
        <dbReference type="EMBL" id="GEN84183.1"/>
    </source>
</evidence>
<proteinExistence type="inferred from homology"/>
<dbReference type="EMBL" id="BJYL01000033">
    <property type="protein sequence ID" value="GEN84183.1"/>
    <property type="molecule type" value="Genomic_DNA"/>
</dbReference>
<dbReference type="Pfam" id="PF00218">
    <property type="entry name" value="IGPS"/>
    <property type="match status" value="1"/>
</dbReference>
<comment type="catalytic activity">
    <reaction evidence="1 9">
        <text>1-(2-carboxyphenylamino)-1-deoxy-D-ribulose 5-phosphate + H(+) = (1S,2R)-1-C-(indol-3-yl)glycerol 3-phosphate + CO2 + H2O</text>
        <dbReference type="Rhea" id="RHEA:23476"/>
        <dbReference type="ChEBI" id="CHEBI:15377"/>
        <dbReference type="ChEBI" id="CHEBI:15378"/>
        <dbReference type="ChEBI" id="CHEBI:16526"/>
        <dbReference type="ChEBI" id="CHEBI:58613"/>
        <dbReference type="ChEBI" id="CHEBI:58866"/>
        <dbReference type="EC" id="4.1.1.48"/>
    </reaction>
</comment>
<dbReference type="UniPathway" id="UPA00035">
    <property type="reaction ID" value="UER00043"/>
</dbReference>
<sequence length="263" mass="28866">MTILDEILQVKRLEVKRMLMEKLVVSCETLSKRPSLFEMLQKSNRLEVISEMKRASPSKGMIANEADPVTQAKAYVRAGAACISVLTDTSFFKGSFDDLAAVSEAVRIPLLCKDFIIHEVQIDRAKEAGASVILLIVAALDDATLQRLHSYATGMGLEVLVEVHDAKELKRALAVDARLIGVNNRNLRTFEVDLARTEEVARHFPFHEERIFISESGIMNAMDAQRAAAAGASAVLVGESLMRSDSVEDALRCLQIQKAGAPL</sequence>
<evidence type="ECO:0000256" key="1">
    <source>
        <dbReference type="ARBA" id="ARBA00001633"/>
    </source>
</evidence>
<evidence type="ECO:0000259" key="10">
    <source>
        <dbReference type="Pfam" id="PF00218"/>
    </source>
</evidence>
<keyword evidence="4 9" id="KW-0028">Amino-acid biosynthesis</keyword>
<gene>
    <name evidence="9 11" type="primary">trpC</name>
    <name evidence="11" type="ORF">SLU01_24950</name>
</gene>
<evidence type="ECO:0000256" key="3">
    <source>
        <dbReference type="ARBA" id="ARBA00008737"/>
    </source>
</evidence>
<dbReference type="AlphaFoldDB" id="A0A511Z9V9"/>
<dbReference type="EC" id="4.1.1.48" evidence="9"/>
<keyword evidence="7 9" id="KW-0057">Aromatic amino acid biosynthesis</keyword>
<evidence type="ECO:0000256" key="5">
    <source>
        <dbReference type="ARBA" id="ARBA00022793"/>
    </source>
</evidence>
<dbReference type="Gene3D" id="3.20.20.70">
    <property type="entry name" value="Aldolase class I"/>
    <property type="match status" value="1"/>
</dbReference>
<reference evidence="11 12" key="1">
    <citation type="submission" date="2019-07" db="EMBL/GenBank/DDBJ databases">
        <title>Whole genome shotgun sequence of Sporosarcina luteola NBRC 105378.</title>
        <authorList>
            <person name="Hosoyama A."/>
            <person name="Uohara A."/>
            <person name="Ohji S."/>
            <person name="Ichikawa N."/>
        </authorList>
    </citation>
    <scope>NUCLEOTIDE SEQUENCE [LARGE SCALE GENOMIC DNA]</scope>
    <source>
        <strain evidence="11 12">NBRC 105378</strain>
    </source>
</reference>
<protein>
    <recommendedName>
        <fullName evidence="9">Indole-3-glycerol phosphate synthase</fullName>
        <shortName evidence="9">IGPS</shortName>
        <ecNumber evidence="9">4.1.1.48</ecNumber>
    </recommendedName>
</protein>
<keyword evidence="8 9" id="KW-0456">Lyase</keyword>
<evidence type="ECO:0000256" key="2">
    <source>
        <dbReference type="ARBA" id="ARBA00004696"/>
    </source>
</evidence>